<evidence type="ECO:0000256" key="6">
    <source>
        <dbReference type="ARBA" id="ARBA00022617"/>
    </source>
</evidence>
<evidence type="ECO:0000256" key="1">
    <source>
        <dbReference type="ARBA" id="ARBA00004651"/>
    </source>
</evidence>
<evidence type="ECO:0000256" key="13">
    <source>
        <dbReference type="ARBA" id="ARBA00048390"/>
    </source>
</evidence>
<gene>
    <name evidence="16" type="ORF">U0035_17065</name>
</gene>
<keyword evidence="7 14" id="KW-0812">Transmembrane</keyword>
<dbReference type="PANTHER" id="PTHR40255:SF1">
    <property type="entry name" value="PROTOPORPHYRINOGEN IX OXIDASE"/>
    <property type="match status" value="1"/>
</dbReference>
<reference evidence="16 17" key="1">
    <citation type="submission" date="2023-12" db="EMBL/GenBank/DDBJ databases">
        <title>Genome sequencing and assembly of bacterial species from a model synthetic community.</title>
        <authorList>
            <person name="Hogle S.L."/>
        </authorList>
    </citation>
    <scope>NUCLEOTIDE SEQUENCE [LARGE SCALE GENOMIC DNA]</scope>
    <source>
        <strain evidence="16 17">HAMBI_3031</strain>
    </source>
</reference>
<evidence type="ECO:0000256" key="15">
    <source>
        <dbReference type="PIRNR" id="PIRNR004638"/>
    </source>
</evidence>
<keyword evidence="17" id="KW-1185">Reference proteome</keyword>
<keyword evidence="10 14" id="KW-0560">Oxidoreductase</keyword>
<feature type="transmembrane region" description="Helical" evidence="14">
    <location>
        <begin position="131"/>
        <end position="149"/>
    </location>
</feature>
<dbReference type="EC" id="1.3.99.-" evidence="14 15"/>
<keyword evidence="5 14" id="KW-1003">Cell membrane</keyword>
<comment type="catalytic activity">
    <reaction evidence="13 14 15">
        <text>protoporphyrinogen IX + 3 A = protoporphyrin IX + 3 AH2</text>
        <dbReference type="Rhea" id="RHEA:62000"/>
        <dbReference type="ChEBI" id="CHEBI:13193"/>
        <dbReference type="ChEBI" id="CHEBI:17499"/>
        <dbReference type="ChEBI" id="CHEBI:57306"/>
        <dbReference type="ChEBI" id="CHEBI:57307"/>
    </reaction>
</comment>
<feature type="transmembrane region" description="Helical" evidence="14">
    <location>
        <begin position="6"/>
        <end position="24"/>
    </location>
</feature>
<feature type="binding site" description="axial binding residue" evidence="14">
    <location>
        <position position="96"/>
    </location>
    <ligand>
        <name>heme</name>
        <dbReference type="ChEBI" id="CHEBI:30413"/>
    </ligand>
    <ligandPart>
        <name>Fe</name>
        <dbReference type="ChEBI" id="CHEBI:18248"/>
    </ligandPart>
</feature>
<evidence type="ECO:0000256" key="4">
    <source>
        <dbReference type="ARBA" id="ARBA00017504"/>
    </source>
</evidence>
<keyword evidence="6 14" id="KW-0349">Heme</keyword>
<dbReference type="HAMAP" id="MF_02239">
    <property type="entry name" value="HemJ"/>
    <property type="match status" value="1"/>
</dbReference>
<protein>
    <recommendedName>
        <fullName evidence="4 14">Protoporphyrinogen IX oxidase</fullName>
        <shortName evidence="14">PPO</shortName>
        <ecNumber evidence="14 15">1.3.99.-</ecNumber>
    </recommendedName>
</protein>
<evidence type="ECO:0000256" key="11">
    <source>
        <dbReference type="ARBA" id="ARBA00023004"/>
    </source>
</evidence>
<evidence type="ECO:0000256" key="3">
    <source>
        <dbReference type="ARBA" id="ARBA00006501"/>
    </source>
</evidence>
<evidence type="ECO:0000256" key="12">
    <source>
        <dbReference type="ARBA" id="ARBA00023136"/>
    </source>
</evidence>
<feature type="binding site" description="axial binding residue" evidence="14">
    <location>
        <position position="10"/>
    </location>
    <ligand>
        <name>heme</name>
        <dbReference type="ChEBI" id="CHEBI:30413"/>
    </ligand>
    <ligandPart>
        <name>Fe</name>
        <dbReference type="ChEBI" id="CHEBI:18248"/>
    </ligandPart>
</feature>
<comment type="function">
    <text evidence="14 15">Catalyzes the oxidation of protoporphyrinogen IX to protoporphyrin IX.</text>
</comment>
<evidence type="ECO:0000313" key="17">
    <source>
        <dbReference type="Proteomes" id="UP001325680"/>
    </source>
</evidence>
<dbReference type="PIRSF" id="PIRSF004638">
    <property type="entry name" value="UCP004638"/>
    <property type="match status" value="1"/>
</dbReference>
<comment type="subcellular location">
    <subcellularLocation>
        <location evidence="1 14">Cell membrane</location>
        <topology evidence="1 14">Multi-pass membrane protein</topology>
    </subcellularLocation>
</comment>
<feature type="transmembrane region" description="Helical" evidence="14">
    <location>
        <begin position="155"/>
        <end position="176"/>
    </location>
</feature>
<dbReference type="RefSeq" id="WP_114792406.1">
    <property type="nucleotide sequence ID" value="NZ_CP139960.1"/>
</dbReference>
<comment type="subunit">
    <text evidence="14">Homodimer.</text>
</comment>
<proteinExistence type="inferred from homology"/>
<evidence type="ECO:0000256" key="8">
    <source>
        <dbReference type="ARBA" id="ARBA00022723"/>
    </source>
</evidence>
<dbReference type="PANTHER" id="PTHR40255">
    <property type="entry name" value="UPF0093 MEMBRANE PROTEIN SLR1790"/>
    <property type="match status" value="1"/>
</dbReference>
<organism evidence="16 17">
    <name type="scientific">Niabella yanshanensis</name>
    <dbReference type="NCBI Taxonomy" id="577386"/>
    <lineage>
        <taxon>Bacteria</taxon>
        <taxon>Pseudomonadati</taxon>
        <taxon>Bacteroidota</taxon>
        <taxon>Chitinophagia</taxon>
        <taxon>Chitinophagales</taxon>
        <taxon>Chitinophagaceae</taxon>
        <taxon>Niabella</taxon>
    </lineage>
</organism>
<feature type="transmembrane region" description="Helical" evidence="14">
    <location>
        <begin position="90"/>
        <end position="110"/>
    </location>
</feature>
<evidence type="ECO:0000256" key="9">
    <source>
        <dbReference type="ARBA" id="ARBA00022989"/>
    </source>
</evidence>
<dbReference type="Pfam" id="PF03653">
    <property type="entry name" value="UPF0093"/>
    <property type="match status" value="1"/>
</dbReference>
<evidence type="ECO:0000313" key="16">
    <source>
        <dbReference type="EMBL" id="WQD37381.1"/>
    </source>
</evidence>
<feature type="transmembrane region" description="Helical" evidence="14">
    <location>
        <begin position="56"/>
        <end position="78"/>
    </location>
</feature>
<accession>A0ABZ0W2P2</accession>
<comment type="similarity">
    <text evidence="3 14 15">Belongs to the HemJ family.</text>
</comment>
<name>A0ABZ0W2P2_9BACT</name>
<sequence>MSYLYFKAVHIIFVVTWFAGLFYMPRLLIYNVEANDKEPAVKQALQSQFGIMMKRLWYGITWPSAILTLILGLSVLFKGPWAGILLHKEGLWLLLKLILVVFLYGYHLYTHRIFKQQLRGIFTLSSQQLRMWNEAATLLLISIVMLVVVKHGISLVWGLVGTVLLVIILMLAIRIYKRLRNN</sequence>
<evidence type="ECO:0000256" key="14">
    <source>
        <dbReference type="HAMAP-Rule" id="MF_02239"/>
    </source>
</evidence>
<keyword evidence="8 14" id="KW-0479">Metal-binding</keyword>
<dbReference type="Proteomes" id="UP001325680">
    <property type="component" value="Chromosome"/>
</dbReference>
<comment type="cofactor">
    <cofactor evidence="14 15">
        <name>heme b</name>
        <dbReference type="ChEBI" id="CHEBI:60344"/>
    </cofactor>
    <text evidence="14 15">Binds 1 heme b (iron(II)-protoporphyrin IX) group per subunit.</text>
</comment>
<dbReference type="EMBL" id="CP139960">
    <property type="protein sequence ID" value="WQD37381.1"/>
    <property type="molecule type" value="Genomic_DNA"/>
</dbReference>
<keyword evidence="11 14" id="KW-0408">Iron</keyword>
<evidence type="ECO:0000256" key="7">
    <source>
        <dbReference type="ARBA" id="ARBA00022692"/>
    </source>
</evidence>
<keyword evidence="12 14" id="KW-0472">Membrane</keyword>
<comment type="pathway">
    <text evidence="2 14 15">Porphyrin-containing compound metabolism; protoporphyrin-IX biosynthesis; protoporphyrin-IX from protoporphyrinogen-IX: step 1/1.</text>
</comment>
<evidence type="ECO:0000256" key="10">
    <source>
        <dbReference type="ARBA" id="ARBA00023002"/>
    </source>
</evidence>
<dbReference type="InterPro" id="IPR005265">
    <property type="entry name" value="HemJ-like"/>
</dbReference>
<evidence type="ECO:0000256" key="5">
    <source>
        <dbReference type="ARBA" id="ARBA00022475"/>
    </source>
</evidence>
<keyword evidence="9 14" id="KW-1133">Transmembrane helix</keyword>
<evidence type="ECO:0000256" key="2">
    <source>
        <dbReference type="ARBA" id="ARBA00005073"/>
    </source>
</evidence>